<name>A0AAU8HT96_9FIRM</name>
<evidence type="ECO:0000256" key="5">
    <source>
        <dbReference type="ARBA" id="ARBA00015719"/>
    </source>
</evidence>
<evidence type="ECO:0000256" key="4">
    <source>
        <dbReference type="ARBA" id="ARBA00013115"/>
    </source>
</evidence>
<keyword evidence="7 10" id="KW-0378">Hydrolase</keyword>
<dbReference type="Pfam" id="PF03575">
    <property type="entry name" value="Peptidase_S51"/>
    <property type="match status" value="1"/>
</dbReference>
<dbReference type="EMBL" id="CP159485">
    <property type="protein sequence ID" value="XCI28788.1"/>
    <property type="molecule type" value="Genomic_DNA"/>
</dbReference>
<reference evidence="10" key="1">
    <citation type="journal article" date="2018" name="Antonie Van Leeuwenhoek">
        <title>Proteinivorax hydrogeniformans sp. nov., an anaerobic, haloalkaliphilic bacterium fermenting proteinaceous compounds with high hydrogen production.</title>
        <authorList>
            <person name="Boltyanskaya Y."/>
            <person name="Detkova E."/>
            <person name="Pimenov N."/>
            <person name="Kevbrin V."/>
        </authorList>
    </citation>
    <scope>NUCLEOTIDE SEQUENCE</scope>
    <source>
        <strain evidence="10">Z-710</strain>
    </source>
</reference>
<sequence>MEKIEGNLLIIGGAEDKEKGCTILKEFVKLAEEGREAKIVIMPTAAEKSDSVGRMYSDIFKDLGIRDVEVLKIDSRADGFSKVAQRTIEEATGIFFTGGDQLKITSLLGGTPVDFSLQKAYKKGVVIAGTSAGAAAMSATMIIGGNGDSTPQMDILNMAPGMGLVNQVVIDQHFAQRGRLGRLISAVAQNPYILGIGIDEDTAILVDAQANLKVIGSQTVTIVDGFNSTYTNVSELKPKQALAITDMVVHILPHGYRFDLKNRKPITD</sequence>
<protein>
    <recommendedName>
        <fullName evidence="5">Cyanophycinase</fullName>
        <ecNumber evidence="4">3.4.15.6</ecNumber>
    </recommendedName>
</protein>
<dbReference type="SUPFAM" id="SSF52317">
    <property type="entry name" value="Class I glutamine amidotransferase-like"/>
    <property type="match status" value="1"/>
</dbReference>
<comment type="catalytic activity">
    <reaction evidence="1">
        <text>[L-4-(L-arginin-2-N-yl)aspartate](n) + H2O = [L-4-(L-arginin-2-N-yl)aspartate](n-1) + L-4-(L-arginin-2-N-yl)aspartate</text>
        <dbReference type="Rhea" id="RHEA:12845"/>
        <dbReference type="Rhea" id="RHEA-COMP:13728"/>
        <dbReference type="Rhea" id="RHEA-COMP:13734"/>
        <dbReference type="ChEBI" id="CHEBI:15377"/>
        <dbReference type="ChEBI" id="CHEBI:137986"/>
        <dbReference type="ChEBI" id="CHEBI:137991"/>
        <dbReference type="EC" id="3.4.15.6"/>
    </reaction>
</comment>
<comment type="function">
    <text evidence="2">Exopeptidase that catalyzes the hydrolytic cleavage of multi-L-arginyl-poly-L-aspartic acid (cyanophycin; a water-insoluble reserve polymer) into aspartate-arginine dipeptides.</text>
</comment>
<dbReference type="GO" id="GO:0004180">
    <property type="term" value="F:carboxypeptidase activity"/>
    <property type="evidence" value="ECO:0007669"/>
    <property type="project" value="UniProtKB-KW"/>
</dbReference>
<evidence type="ECO:0000256" key="8">
    <source>
        <dbReference type="ARBA" id="ARBA00022825"/>
    </source>
</evidence>
<evidence type="ECO:0000256" key="7">
    <source>
        <dbReference type="ARBA" id="ARBA00022801"/>
    </source>
</evidence>
<dbReference type="InterPro" id="IPR005320">
    <property type="entry name" value="Peptidase_S51"/>
</dbReference>
<keyword evidence="6" id="KW-0645">Protease</keyword>
<gene>
    <name evidence="10" type="ORF">PRVXH_000061</name>
</gene>
<keyword evidence="10" id="KW-0121">Carboxypeptidase</keyword>
<dbReference type="EC" id="3.4.15.6" evidence="4"/>
<reference evidence="10" key="2">
    <citation type="submission" date="2024-06" db="EMBL/GenBank/DDBJ databases">
        <authorList>
            <person name="Petrova K.O."/>
            <person name="Toshchakov S.V."/>
            <person name="Boltjanskaja Y.V."/>
            <person name="Kevbrin V.V."/>
        </authorList>
    </citation>
    <scope>NUCLEOTIDE SEQUENCE</scope>
    <source>
        <strain evidence="10">Z-710</strain>
    </source>
</reference>
<dbReference type="PANTHER" id="PTHR36175">
    <property type="entry name" value="CYANOPHYCINASE"/>
    <property type="match status" value="1"/>
</dbReference>
<dbReference type="InterPro" id="IPR029062">
    <property type="entry name" value="Class_I_gatase-like"/>
</dbReference>
<evidence type="ECO:0000256" key="9">
    <source>
        <dbReference type="PIRSR" id="PIRSR032067-1"/>
    </source>
</evidence>
<dbReference type="GO" id="GO:0006508">
    <property type="term" value="P:proteolysis"/>
    <property type="evidence" value="ECO:0007669"/>
    <property type="project" value="UniProtKB-KW"/>
</dbReference>
<dbReference type="RefSeq" id="WP_353893340.1">
    <property type="nucleotide sequence ID" value="NZ_CP159485.1"/>
</dbReference>
<evidence type="ECO:0000256" key="1">
    <source>
        <dbReference type="ARBA" id="ARBA00001092"/>
    </source>
</evidence>
<evidence type="ECO:0000313" key="10">
    <source>
        <dbReference type="EMBL" id="XCI28788.1"/>
    </source>
</evidence>
<evidence type="ECO:0000256" key="2">
    <source>
        <dbReference type="ARBA" id="ARBA00002039"/>
    </source>
</evidence>
<dbReference type="NCBIfam" id="TIGR02069">
    <property type="entry name" value="cyanophycinase"/>
    <property type="match status" value="1"/>
</dbReference>
<keyword evidence="8" id="KW-0720">Serine protease</keyword>
<dbReference type="InterPro" id="IPR011811">
    <property type="entry name" value="Peptidase_S51_cyanophycinase"/>
</dbReference>
<evidence type="ECO:0000256" key="6">
    <source>
        <dbReference type="ARBA" id="ARBA00022670"/>
    </source>
</evidence>
<dbReference type="AlphaFoldDB" id="A0AAU8HT96"/>
<dbReference type="CDD" id="cd03145">
    <property type="entry name" value="GAT1_cyanophycinase"/>
    <property type="match status" value="1"/>
</dbReference>
<evidence type="ECO:0000256" key="3">
    <source>
        <dbReference type="ARBA" id="ARBA00006534"/>
    </source>
</evidence>
<dbReference type="PANTHER" id="PTHR36175:SF1">
    <property type="entry name" value="CYANOPHYCINASE"/>
    <property type="match status" value="1"/>
</dbReference>
<feature type="active site" description="Charge relay system" evidence="9">
    <location>
        <position position="200"/>
    </location>
</feature>
<dbReference type="Gene3D" id="3.40.50.880">
    <property type="match status" value="1"/>
</dbReference>
<feature type="active site" description="Charge relay system" evidence="9">
    <location>
        <position position="131"/>
    </location>
</feature>
<comment type="similarity">
    <text evidence="3">Belongs to the peptidase S51 family.</text>
</comment>
<proteinExistence type="inferred from homology"/>
<accession>A0AAU8HT96</accession>
<dbReference type="GO" id="GO:0008241">
    <property type="term" value="F:peptidyl-dipeptidase activity"/>
    <property type="evidence" value="ECO:0007669"/>
    <property type="project" value="UniProtKB-EC"/>
</dbReference>
<feature type="active site" description="Charge relay system" evidence="9">
    <location>
        <position position="173"/>
    </location>
</feature>
<organism evidence="10">
    <name type="scientific">Proteinivorax hydrogeniformans</name>
    <dbReference type="NCBI Taxonomy" id="1826727"/>
    <lineage>
        <taxon>Bacteria</taxon>
        <taxon>Bacillati</taxon>
        <taxon>Bacillota</taxon>
        <taxon>Clostridia</taxon>
        <taxon>Eubacteriales</taxon>
        <taxon>Proteinivoracaceae</taxon>
        <taxon>Proteinivorax</taxon>
    </lineage>
</organism>
<dbReference type="PIRSF" id="PIRSF032067">
    <property type="entry name" value="Cyanophycinase"/>
    <property type="match status" value="1"/>
</dbReference>
<dbReference type="GO" id="GO:0008236">
    <property type="term" value="F:serine-type peptidase activity"/>
    <property type="evidence" value="ECO:0007669"/>
    <property type="project" value="UniProtKB-KW"/>
</dbReference>